<accession>A0ABX6BYP4</accession>
<keyword evidence="4 9" id="KW-0812">Transmembrane</keyword>
<keyword evidence="7 9" id="KW-0811">Translocation</keyword>
<evidence type="ECO:0000256" key="5">
    <source>
        <dbReference type="ARBA" id="ARBA00022927"/>
    </source>
</evidence>
<evidence type="ECO:0000256" key="10">
    <source>
        <dbReference type="SAM" id="Coils"/>
    </source>
</evidence>
<evidence type="ECO:0000256" key="8">
    <source>
        <dbReference type="ARBA" id="ARBA00023136"/>
    </source>
</evidence>
<comment type="similarity">
    <text evidence="9">Belongs to the TatB family.</text>
</comment>
<feature type="region of interest" description="Disordered" evidence="11">
    <location>
        <begin position="106"/>
        <end position="136"/>
    </location>
</feature>
<feature type="coiled-coil region" evidence="10">
    <location>
        <begin position="63"/>
        <end position="101"/>
    </location>
</feature>
<reference evidence="13 14" key="2">
    <citation type="submission" date="2019-10" db="EMBL/GenBank/DDBJ databases">
        <title>Thermopilla bonchosmolovskayae gen. nov., sp. nov., a moderately thermophilic Chloroflexi bacterium from a Chukotka hot spring (Arctic, Russia), representing a novel classis Thermopillaia, which include previously uncultivated lineage OLB14.</title>
        <authorList>
            <person name="Kochetkova T.V."/>
            <person name="Zayulina K.S."/>
            <person name="Zhigarkov V.S."/>
            <person name="Minaev N.V."/>
            <person name="Novikov A."/>
            <person name="Toshchakov S.V."/>
            <person name="Elcheninov A.G."/>
            <person name="Kublanov I.V."/>
        </authorList>
    </citation>
    <scope>NUCLEOTIDE SEQUENCE [LARGE SCALE GENOMIC DNA]</scope>
    <source>
        <strain evidence="13 14">3753O</strain>
    </source>
</reference>
<gene>
    <name evidence="13" type="primary">tatB</name>
    <name evidence="13" type="ORF">Tbon_01810</name>
</gene>
<dbReference type="NCBIfam" id="TIGR01410">
    <property type="entry name" value="tatB"/>
    <property type="match status" value="1"/>
</dbReference>
<dbReference type="Pfam" id="PF02416">
    <property type="entry name" value="TatA_B_E"/>
    <property type="match status" value="1"/>
</dbReference>
<sequence length="136" mass="14770">MEFLGIGYQELLLILVLLLVVVGPERLPQMAYQIGRAVRQMQLYARAVRDEFRDEIDYLDEQYRTMRGEIELAQRTLREEQAKLNEGLAEVDATLRAAEAEAGSALAAPPLPEAAAPGEPAAAPGPGGAPSPPLVF</sequence>
<evidence type="ECO:0000256" key="1">
    <source>
        <dbReference type="ARBA" id="ARBA00004167"/>
    </source>
</evidence>
<evidence type="ECO:0000256" key="2">
    <source>
        <dbReference type="ARBA" id="ARBA00022448"/>
    </source>
</evidence>
<evidence type="ECO:0000256" key="4">
    <source>
        <dbReference type="ARBA" id="ARBA00022692"/>
    </source>
</evidence>
<evidence type="ECO:0000256" key="3">
    <source>
        <dbReference type="ARBA" id="ARBA00022475"/>
    </source>
</evidence>
<feature type="compositionally biased region" description="Pro residues" evidence="11">
    <location>
        <begin position="127"/>
        <end position="136"/>
    </location>
</feature>
<evidence type="ECO:0000256" key="9">
    <source>
        <dbReference type="HAMAP-Rule" id="MF_00237"/>
    </source>
</evidence>
<dbReference type="Gene3D" id="1.20.5.3310">
    <property type="match status" value="1"/>
</dbReference>
<evidence type="ECO:0000313" key="13">
    <source>
        <dbReference type="EMBL" id="QFG02084.1"/>
    </source>
</evidence>
<comment type="subcellular location">
    <subcellularLocation>
        <location evidence="9">Cell membrane</location>
        <topology evidence="9">Single-pass membrane protein</topology>
    </subcellularLocation>
    <subcellularLocation>
        <location evidence="1">Membrane</location>
        <topology evidence="1">Single-pass membrane protein</topology>
    </subcellularLocation>
</comment>
<dbReference type="Proteomes" id="UP000326331">
    <property type="component" value="Chromosome"/>
</dbReference>
<evidence type="ECO:0000256" key="6">
    <source>
        <dbReference type="ARBA" id="ARBA00022989"/>
    </source>
</evidence>
<organism evidence="13 14">
    <name type="scientific">Tepidiforma bonchosmolovskayae</name>
    <dbReference type="NCBI Taxonomy" id="2601677"/>
    <lineage>
        <taxon>Bacteria</taxon>
        <taxon>Bacillati</taxon>
        <taxon>Chloroflexota</taxon>
        <taxon>Tepidiformia</taxon>
        <taxon>Tepidiformales</taxon>
        <taxon>Tepidiformaceae</taxon>
        <taxon>Tepidiforma</taxon>
    </lineage>
</organism>
<keyword evidence="5 9" id="KW-0653">Protein transport</keyword>
<protein>
    <recommendedName>
        <fullName evidence="9">Sec-independent protein translocase protein TatB homolog</fullName>
    </recommendedName>
</protein>
<dbReference type="RefSeq" id="WP_158066021.1">
    <property type="nucleotide sequence ID" value="NZ_CP042829.1"/>
</dbReference>
<evidence type="ECO:0000313" key="14">
    <source>
        <dbReference type="Proteomes" id="UP000326331"/>
    </source>
</evidence>
<reference evidence="13 14" key="1">
    <citation type="submission" date="2019-08" db="EMBL/GenBank/DDBJ databases">
        <authorList>
            <person name="Toschakov S.V."/>
        </authorList>
    </citation>
    <scope>NUCLEOTIDE SEQUENCE [LARGE SCALE GENOMIC DNA]</scope>
    <source>
        <strain evidence="13 14">3753O</strain>
    </source>
</reference>
<evidence type="ECO:0000256" key="7">
    <source>
        <dbReference type="ARBA" id="ARBA00023010"/>
    </source>
</evidence>
<keyword evidence="10" id="KW-0175">Coiled coil</keyword>
<keyword evidence="3 9" id="KW-1003">Cell membrane</keyword>
<dbReference type="EMBL" id="CP042829">
    <property type="protein sequence ID" value="QFG02084.1"/>
    <property type="molecule type" value="Genomic_DNA"/>
</dbReference>
<dbReference type="HAMAP" id="MF_00237">
    <property type="entry name" value="TatB"/>
    <property type="match status" value="1"/>
</dbReference>
<evidence type="ECO:0000256" key="12">
    <source>
        <dbReference type="SAM" id="Phobius"/>
    </source>
</evidence>
<dbReference type="InterPro" id="IPR003369">
    <property type="entry name" value="TatA/B/E"/>
</dbReference>
<name>A0ABX6BYP4_9CHLR</name>
<feature type="transmembrane region" description="Helical" evidence="12">
    <location>
        <begin position="6"/>
        <end position="23"/>
    </location>
</feature>
<dbReference type="PRINTS" id="PR01506">
    <property type="entry name" value="TATBPROTEIN"/>
</dbReference>
<dbReference type="PANTHER" id="PTHR33162">
    <property type="entry name" value="SEC-INDEPENDENT PROTEIN TRANSLOCASE PROTEIN TATA, CHLOROPLASTIC"/>
    <property type="match status" value="1"/>
</dbReference>
<keyword evidence="8 9" id="KW-0472">Membrane</keyword>
<feature type="compositionally biased region" description="Low complexity" evidence="11">
    <location>
        <begin position="106"/>
        <end position="124"/>
    </location>
</feature>
<dbReference type="PANTHER" id="PTHR33162:SF1">
    <property type="entry name" value="SEC-INDEPENDENT PROTEIN TRANSLOCASE PROTEIN TATA, CHLOROPLASTIC"/>
    <property type="match status" value="1"/>
</dbReference>
<evidence type="ECO:0000256" key="11">
    <source>
        <dbReference type="SAM" id="MobiDB-lite"/>
    </source>
</evidence>
<keyword evidence="6 9" id="KW-1133">Transmembrane helix</keyword>
<keyword evidence="14" id="KW-1185">Reference proteome</keyword>
<keyword evidence="2 9" id="KW-0813">Transport</keyword>
<dbReference type="InterPro" id="IPR018448">
    <property type="entry name" value="TatB"/>
</dbReference>
<proteinExistence type="inferred from homology"/>